<sequence length="121" mass="13080">MPDARSGHTHNFSSAVAAGGLLFVSGQASVQDGKVVPGSFADEMARSIENLRQILASWELTLADIVKVGAYVRDPDDLVEFNQAYSQYFSAPLPARTTVTGCLPEQIRFEIDAIAVLHETL</sequence>
<dbReference type="SUPFAM" id="SSF55298">
    <property type="entry name" value="YjgF-like"/>
    <property type="match status" value="1"/>
</dbReference>
<accession>A0ABP4PLT1</accession>
<reference evidence="2" key="1">
    <citation type="journal article" date="2019" name="Int. J. Syst. Evol. Microbiol.">
        <title>The Global Catalogue of Microorganisms (GCM) 10K type strain sequencing project: providing services to taxonomists for standard genome sequencing and annotation.</title>
        <authorList>
            <consortium name="The Broad Institute Genomics Platform"/>
            <consortium name="The Broad Institute Genome Sequencing Center for Infectious Disease"/>
            <person name="Wu L."/>
            <person name="Ma J."/>
        </authorList>
    </citation>
    <scope>NUCLEOTIDE SEQUENCE [LARGE SCALE GENOMIC DNA]</scope>
    <source>
        <strain evidence="2">JCM 14969</strain>
    </source>
</reference>
<dbReference type="Gene3D" id="3.30.1330.40">
    <property type="entry name" value="RutC-like"/>
    <property type="match status" value="1"/>
</dbReference>
<evidence type="ECO:0000313" key="1">
    <source>
        <dbReference type="EMBL" id="GAA1585250.1"/>
    </source>
</evidence>
<dbReference type="Proteomes" id="UP001500393">
    <property type="component" value="Unassembled WGS sequence"/>
</dbReference>
<dbReference type="InterPro" id="IPR035959">
    <property type="entry name" value="RutC-like_sf"/>
</dbReference>
<dbReference type="CDD" id="cd00448">
    <property type="entry name" value="YjgF_YER057c_UK114_family"/>
    <property type="match status" value="1"/>
</dbReference>
<protein>
    <submittedName>
        <fullName evidence="1">RidA family protein</fullName>
    </submittedName>
</protein>
<dbReference type="RefSeq" id="WP_344216676.1">
    <property type="nucleotide sequence ID" value="NZ_BAAAOS010000029.1"/>
</dbReference>
<gene>
    <name evidence="1" type="ORF">GCM10009789_43620</name>
</gene>
<keyword evidence="2" id="KW-1185">Reference proteome</keyword>
<dbReference type="PANTHER" id="PTHR11803:SF44">
    <property type="entry name" value="RUTC FAMILY PROTEIN YJGH"/>
    <property type="match status" value="1"/>
</dbReference>
<dbReference type="InterPro" id="IPR006175">
    <property type="entry name" value="YjgF/YER057c/UK114"/>
</dbReference>
<dbReference type="Pfam" id="PF01042">
    <property type="entry name" value="Ribonuc_L-PSP"/>
    <property type="match status" value="1"/>
</dbReference>
<comment type="caution">
    <text evidence="1">The sequence shown here is derived from an EMBL/GenBank/DDBJ whole genome shotgun (WGS) entry which is preliminary data.</text>
</comment>
<dbReference type="PANTHER" id="PTHR11803">
    <property type="entry name" value="2-IMINOBUTANOATE/2-IMINOPROPANOATE DEAMINASE RIDA"/>
    <property type="match status" value="1"/>
</dbReference>
<name>A0ABP4PLT1_9ACTN</name>
<organism evidence="1 2">
    <name type="scientific">Kribbella sancticallisti</name>
    <dbReference type="NCBI Taxonomy" id="460087"/>
    <lineage>
        <taxon>Bacteria</taxon>
        <taxon>Bacillati</taxon>
        <taxon>Actinomycetota</taxon>
        <taxon>Actinomycetes</taxon>
        <taxon>Propionibacteriales</taxon>
        <taxon>Kribbellaceae</taxon>
        <taxon>Kribbella</taxon>
    </lineage>
</organism>
<proteinExistence type="predicted"/>
<evidence type="ECO:0000313" key="2">
    <source>
        <dbReference type="Proteomes" id="UP001500393"/>
    </source>
</evidence>
<dbReference type="EMBL" id="BAAAOS010000029">
    <property type="protein sequence ID" value="GAA1585250.1"/>
    <property type="molecule type" value="Genomic_DNA"/>
</dbReference>